<dbReference type="Proteomes" id="UP001558652">
    <property type="component" value="Unassembled WGS sequence"/>
</dbReference>
<dbReference type="AlphaFoldDB" id="A0ABD0XUZ7"/>
<proteinExistence type="predicted"/>
<dbReference type="EMBL" id="JBFDAA010000022">
    <property type="protein sequence ID" value="KAL1110310.1"/>
    <property type="molecule type" value="Genomic_DNA"/>
</dbReference>
<protein>
    <submittedName>
        <fullName evidence="2">Uncharacterized protein</fullName>
    </submittedName>
</protein>
<feature type="compositionally biased region" description="Polar residues" evidence="1">
    <location>
        <begin position="189"/>
        <end position="198"/>
    </location>
</feature>
<evidence type="ECO:0000313" key="2">
    <source>
        <dbReference type="EMBL" id="KAL1110310.1"/>
    </source>
</evidence>
<sequence length="373" mass="42264">MRTSAFSWPKWTRTRTRMVTWLPRKTPPRRPWCRSGDKGGKTEVVSAFHRSRPRHKCGGNPRANISSLECTTEATRLERLSCWECGSTQHLALSISDSNRRQPFAPDRAVSAEIKGSAEGVCQWGAIGRVSEARQRRTERILTQKISHHVWHHLSMTCHVYCTMDAEQQLITVLYEAGLIAKNSTPFSVTHKLNGQRSDGSRPTDKGPPCWQDEPQENERDGGTSRRSLALVPEEPPQMVTPTPTKPLEVVEADVVFLDGNIRLTIINRLTRFASYPLATKFGGQGEKNMIIVFLLLLMINCAASQRTIIFQVNRLLTIEEIKHIVSQMFIPEEDSLEPEVKQPLEPDMGEIITEELNTNFPSTTESLKYYIE</sequence>
<evidence type="ECO:0000256" key="1">
    <source>
        <dbReference type="SAM" id="MobiDB-lite"/>
    </source>
</evidence>
<reference evidence="2 3" key="1">
    <citation type="submission" date="2024-07" db="EMBL/GenBank/DDBJ databases">
        <title>Chromosome-level genome assembly of the water stick insect Ranatra chinensis (Heteroptera: Nepidae).</title>
        <authorList>
            <person name="Liu X."/>
        </authorList>
    </citation>
    <scope>NUCLEOTIDE SEQUENCE [LARGE SCALE GENOMIC DNA]</scope>
    <source>
        <strain evidence="2">Cailab_2021Rc</strain>
        <tissue evidence="2">Muscle</tissue>
    </source>
</reference>
<accession>A0ABD0XUZ7</accession>
<keyword evidence="3" id="KW-1185">Reference proteome</keyword>
<evidence type="ECO:0000313" key="3">
    <source>
        <dbReference type="Proteomes" id="UP001558652"/>
    </source>
</evidence>
<comment type="caution">
    <text evidence="2">The sequence shown here is derived from an EMBL/GenBank/DDBJ whole genome shotgun (WGS) entry which is preliminary data.</text>
</comment>
<organism evidence="2 3">
    <name type="scientific">Ranatra chinensis</name>
    <dbReference type="NCBI Taxonomy" id="642074"/>
    <lineage>
        <taxon>Eukaryota</taxon>
        <taxon>Metazoa</taxon>
        <taxon>Ecdysozoa</taxon>
        <taxon>Arthropoda</taxon>
        <taxon>Hexapoda</taxon>
        <taxon>Insecta</taxon>
        <taxon>Pterygota</taxon>
        <taxon>Neoptera</taxon>
        <taxon>Paraneoptera</taxon>
        <taxon>Hemiptera</taxon>
        <taxon>Heteroptera</taxon>
        <taxon>Panheteroptera</taxon>
        <taxon>Nepomorpha</taxon>
        <taxon>Nepidae</taxon>
        <taxon>Ranatrinae</taxon>
        <taxon>Ranatra</taxon>
    </lineage>
</organism>
<gene>
    <name evidence="2" type="ORF">AAG570_007843</name>
</gene>
<feature type="region of interest" description="Disordered" evidence="1">
    <location>
        <begin position="189"/>
        <end position="244"/>
    </location>
</feature>
<name>A0ABD0XUZ7_9HEMI</name>